<dbReference type="Gene3D" id="3.40.50.720">
    <property type="entry name" value="NAD(P)-binding Rossmann-like Domain"/>
    <property type="match status" value="1"/>
</dbReference>
<evidence type="ECO:0000259" key="5">
    <source>
        <dbReference type="Pfam" id="PF07992"/>
    </source>
</evidence>
<dbReference type="GO" id="GO:0016491">
    <property type="term" value="F:oxidoreductase activity"/>
    <property type="evidence" value="ECO:0007669"/>
    <property type="project" value="UniProtKB-KW"/>
</dbReference>
<evidence type="ECO:0000256" key="4">
    <source>
        <dbReference type="ARBA" id="ARBA00023002"/>
    </source>
</evidence>
<gene>
    <name evidence="6" type="ORF">S01H1_31732</name>
</gene>
<keyword evidence="3" id="KW-0288">FMN</keyword>
<dbReference type="PANTHER" id="PTHR42917:SF2">
    <property type="entry name" value="2,4-DIENOYL-COA REDUCTASE [(2E)-ENOYL-COA-PRODUCING]"/>
    <property type="match status" value="1"/>
</dbReference>
<comment type="caution">
    <text evidence="6">The sequence shown here is derived from an EMBL/GenBank/DDBJ whole genome shotgun (WGS) entry which is preliminary data.</text>
</comment>
<feature type="non-terminal residue" evidence="6">
    <location>
        <position position="1"/>
    </location>
</feature>
<evidence type="ECO:0000256" key="2">
    <source>
        <dbReference type="ARBA" id="ARBA00022630"/>
    </source>
</evidence>
<dbReference type="InterPro" id="IPR036188">
    <property type="entry name" value="FAD/NAD-bd_sf"/>
</dbReference>
<keyword evidence="2" id="KW-0285">Flavoprotein</keyword>
<sequence length="275" mass="29596">NSPFADPELPKKAAEGRLDDIRPCLYCNEACAGNLSRMWHISCQVNAALGREREYEIKPAEKIKRVLIIGGGPGGMEAARVAALRGHDVTLYEKDKKLGGQLVPASVPPFKQSIKDQVEYLKNQIEKLGIKIVLGREATPGLVKELKPDVVILATGASPLIPEIPGVDVDKVTTAGDILLGKKEAGEKIVIIGGGEVGSELAWFLAEKGKKVTIVEMLYGVAMDMNLFSRFYLLDKLAELGVEVLTTMTAEEITDEGVATVDMSGNRQVVAADTV</sequence>
<keyword evidence="4" id="KW-0560">Oxidoreductase</keyword>
<dbReference type="AlphaFoldDB" id="X0TGL7"/>
<dbReference type="Gene3D" id="3.20.20.70">
    <property type="entry name" value="Aldolase class I"/>
    <property type="match status" value="1"/>
</dbReference>
<dbReference type="EMBL" id="BARS01019599">
    <property type="protein sequence ID" value="GAF92688.1"/>
    <property type="molecule type" value="Genomic_DNA"/>
</dbReference>
<dbReference type="PRINTS" id="PR00469">
    <property type="entry name" value="PNDRDTASEII"/>
</dbReference>
<dbReference type="InterPro" id="IPR051793">
    <property type="entry name" value="NADH:flavin_oxidoreductase"/>
</dbReference>
<evidence type="ECO:0000256" key="1">
    <source>
        <dbReference type="ARBA" id="ARBA00001917"/>
    </source>
</evidence>
<dbReference type="SUPFAM" id="SSF51971">
    <property type="entry name" value="Nucleotide-binding domain"/>
    <property type="match status" value="1"/>
</dbReference>
<dbReference type="PANTHER" id="PTHR42917">
    <property type="entry name" value="2,4-DIENOYL-COA REDUCTASE"/>
    <property type="match status" value="1"/>
</dbReference>
<name>X0TGL7_9ZZZZ</name>
<dbReference type="PRINTS" id="PR00368">
    <property type="entry name" value="FADPNR"/>
</dbReference>
<proteinExistence type="predicted"/>
<comment type="cofactor">
    <cofactor evidence="1">
        <name>FMN</name>
        <dbReference type="ChEBI" id="CHEBI:58210"/>
    </cofactor>
</comment>
<feature type="non-terminal residue" evidence="6">
    <location>
        <position position="275"/>
    </location>
</feature>
<organism evidence="6">
    <name type="scientific">marine sediment metagenome</name>
    <dbReference type="NCBI Taxonomy" id="412755"/>
    <lineage>
        <taxon>unclassified sequences</taxon>
        <taxon>metagenomes</taxon>
        <taxon>ecological metagenomes</taxon>
    </lineage>
</organism>
<dbReference type="InterPro" id="IPR023753">
    <property type="entry name" value="FAD/NAD-binding_dom"/>
</dbReference>
<dbReference type="InterPro" id="IPR013785">
    <property type="entry name" value="Aldolase_TIM"/>
</dbReference>
<reference evidence="6" key="1">
    <citation type="journal article" date="2014" name="Front. Microbiol.">
        <title>High frequency of phylogenetically diverse reductive dehalogenase-homologous genes in deep subseafloor sedimentary metagenomes.</title>
        <authorList>
            <person name="Kawai M."/>
            <person name="Futagami T."/>
            <person name="Toyoda A."/>
            <person name="Takaki Y."/>
            <person name="Nishi S."/>
            <person name="Hori S."/>
            <person name="Arai W."/>
            <person name="Tsubouchi T."/>
            <person name="Morono Y."/>
            <person name="Uchiyama I."/>
            <person name="Ito T."/>
            <person name="Fujiyama A."/>
            <person name="Inagaki F."/>
            <person name="Takami H."/>
        </authorList>
    </citation>
    <scope>NUCLEOTIDE SEQUENCE</scope>
    <source>
        <strain evidence="6">Expedition CK06-06</strain>
    </source>
</reference>
<dbReference type="Pfam" id="PF07992">
    <property type="entry name" value="Pyr_redox_2"/>
    <property type="match status" value="1"/>
</dbReference>
<evidence type="ECO:0000313" key="6">
    <source>
        <dbReference type="EMBL" id="GAF92688.1"/>
    </source>
</evidence>
<evidence type="ECO:0000256" key="3">
    <source>
        <dbReference type="ARBA" id="ARBA00022643"/>
    </source>
</evidence>
<feature type="domain" description="FAD/NAD(P)-binding" evidence="5">
    <location>
        <begin position="65"/>
        <end position="275"/>
    </location>
</feature>
<protein>
    <recommendedName>
        <fullName evidence="5">FAD/NAD(P)-binding domain-containing protein</fullName>
    </recommendedName>
</protein>
<dbReference type="Gene3D" id="3.50.50.60">
    <property type="entry name" value="FAD/NAD(P)-binding domain"/>
    <property type="match status" value="1"/>
</dbReference>
<accession>X0TGL7</accession>